<evidence type="ECO:0000256" key="2">
    <source>
        <dbReference type="ARBA" id="ARBA00004286"/>
    </source>
</evidence>
<dbReference type="Pfam" id="PF02301">
    <property type="entry name" value="HORMA"/>
    <property type="match status" value="1"/>
</dbReference>
<dbReference type="GO" id="GO:0051598">
    <property type="term" value="P:meiotic recombination checkpoint signaling"/>
    <property type="evidence" value="ECO:0007669"/>
    <property type="project" value="TreeGrafter"/>
</dbReference>
<keyword evidence="5" id="KW-0469">Meiosis</keyword>
<feature type="domain" description="HORMA" evidence="6">
    <location>
        <begin position="23"/>
        <end position="244"/>
    </location>
</feature>
<keyword evidence="4" id="KW-0539">Nucleus</keyword>
<organism evidence="7 8">
    <name type="scientific">Cyberlindnera jadinii (strain ATCC 18201 / CBS 1600 / BCRC 20928 / JCM 3617 / NBRC 0987 / NRRL Y-1542)</name>
    <name type="common">Torula yeast</name>
    <name type="synonym">Candida utilis</name>
    <dbReference type="NCBI Taxonomy" id="983966"/>
    <lineage>
        <taxon>Eukaryota</taxon>
        <taxon>Fungi</taxon>
        <taxon>Dikarya</taxon>
        <taxon>Ascomycota</taxon>
        <taxon>Saccharomycotina</taxon>
        <taxon>Saccharomycetes</taxon>
        <taxon>Phaffomycetales</taxon>
        <taxon>Phaffomycetaceae</taxon>
        <taxon>Cyberlindnera</taxon>
    </lineage>
</organism>
<dbReference type="PROSITE" id="PS50815">
    <property type="entry name" value="HORMA"/>
    <property type="match status" value="1"/>
</dbReference>
<dbReference type="InterPro" id="IPR003511">
    <property type="entry name" value="HORMA_dom"/>
</dbReference>
<dbReference type="SUPFAM" id="SSF56019">
    <property type="entry name" value="The spindle assembly checkpoint protein mad2"/>
    <property type="match status" value="1"/>
</dbReference>
<dbReference type="OrthoDB" id="1928087at2759"/>
<reference evidence="7 8" key="1">
    <citation type="journal article" date="2016" name="Proc. Natl. Acad. Sci. U.S.A.">
        <title>Comparative genomics of biotechnologically important yeasts.</title>
        <authorList>
            <person name="Riley R."/>
            <person name="Haridas S."/>
            <person name="Wolfe K.H."/>
            <person name="Lopes M.R."/>
            <person name="Hittinger C.T."/>
            <person name="Goeker M."/>
            <person name="Salamov A.A."/>
            <person name="Wisecaver J.H."/>
            <person name="Long T.M."/>
            <person name="Calvey C.H."/>
            <person name="Aerts A.L."/>
            <person name="Barry K.W."/>
            <person name="Choi C."/>
            <person name="Clum A."/>
            <person name="Coughlan A.Y."/>
            <person name="Deshpande S."/>
            <person name="Douglass A.P."/>
            <person name="Hanson S.J."/>
            <person name="Klenk H.-P."/>
            <person name="LaButti K.M."/>
            <person name="Lapidus A."/>
            <person name="Lindquist E.A."/>
            <person name="Lipzen A.M."/>
            <person name="Meier-Kolthoff J.P."/>
            <person name="Ohm R.A."/>
            <person name="Otillar R.P."/>
            <person name="Pangilinan J.L."/>
            <person name="Peng Y."/>
            <person name="Rokas A."/>
            <person name="Rosa C.A."/>
            <person name="Scheuner C."/>
            <person name="Sibirny A.A."/>
            <person name="Slot J.C."/>
            <person name="Stielow J.B."/>
            <person name="Sun H."/>
            <person name="Kurtzman C.P."/>
            <person name="Blackwell M."/>
            <person name="Grigoriev I.V."/>
            <person name="Jeffries T.W."/>
        </authorList>
    </citation>
    <scope>NUCLEOTIDE SEQUENCE [LARGE SCALE GENOMIC DNA]</scope>
    <source>
        <strain evidence="8">ATCC 18201 / CBS 1600 / BCRC 20928 / JCM 3617 / NBRC 0987 / NRRL Y-1542</strain>
    </source>
</reference>
<dbReference type="InterPro" id="IPR036570">
    <property type="entry name" value="HORMA_dom_sf"/>
</dbReference>
<proteinExistence type="predicted"/>
<protein>
    <submittedName>
        <fullName evidence="7">DNA-binding protein</fullName>
    </submittedName>
</protein>
<evidence type="ECO:0000256" key="3">
    <source>
        <dbReference type="ARBA" id="ARBA00022454"/>
    </source>
</evidence>
<dbReference type="STRING" id="983966.A0A1E4S633"/>
<evidence type="ECO:0000256" key="4">
    <source>
        <dbReference type="ARBA" id="ARBA00023242"/>
    </source>
</evidence>
<dbReference type="OMA" id="GCFHALE"/>
<accession>A0A1E4S633</accession>
<dbReference type="EMBL" id="KV453927">
    <property type="protein sequence ID" value="ODV74971.1"/>
    <property type="molecule type" value="Genomic_DNA"/>
</dbReference>
<keyword evidence="3" id="KW-0158">Chromosome</keyword>
<comment type="subcellular location">
    <subcellularLocation>
        <location evidence="2">Chromosome</location>
    </subcellularLocation>
    <subcellularLocation>
        <location evidence="1">Nucleus</location>
    </subcellularLocation>
</comment>
<sequence length="252" mass="27900">MPFASLTHKAITKVATGLPASSAQSQQLIHTMLTMSFGCIAFTRGLFPDNSFADQRFVPNKFEEDYDPTDPDVKLNSLRVKTLVRGRSSHVDQFLDWIDEGILDALKRNYLKGLVLGIFLDESRPDDLHEAYSFSFDSNEDTVKLDMSTAGASETITLLSARQTLQHLMERLVKLTQALDKLPETKFVALRMLFSDDCPKDYQPSGFKDASDAPAATVRVKKPSLEGCSAGALNTGCHKYALETPQPLHIAL</sequence>
<dbReference type="Proteomes" id="UP000094389">
    <property type="component" value="Unassembled WGS sequence"/>
</dbReference>
<evidence type="ECO:0000313" key="7">
    <source>
        <dbReference type="EMBL" id="ODV74971.1"/>
    </source>
</evidence>
<evidence type="ECO:0000256" key="1">
    <source>
        <dbReference type="ARBA" id="ARBA00004123"/>
    </source>
</evidence>
<gene>
    <name evidence="7" type="ORF">CYBJADRAFT_66899</name>
</gene>
<dbReference type="PANTHER" id="PTHR48225">
    <property type="entry name" value="HORMA DOMAIN-CONTAINING PROTEIN 1"/>
    <property type="match status" value="1"/>
</dbReference>
<evidence type="ECO:0000313" key="8">
    <source>
        <dbReference type="Proteomes" id="UP000094389"/>
    </source>
</evidence>
<dbReference type="RefSeq" id="XP_020072010.1">
    <property type="nucleotide sequence ID" value="XM_020217849.1"/>
</dbReference>
<dbReference type="Gene3D" id="3.30.900.10">
    <property type="entry name" value="HORMA domain"/>
    <property type="match status" value="1"/>
</dbReference>
<evidence type="ECO:0000259" key="6">
    <source>
        <dbReference type="PROSITE" id="PS50815"/>
    </source>
</evidence>
<dbReference type="InterPro" id="IPR051294">
    <property type="entry name" value="HORMA_MeioticProgression"/>
</dbReference>
<dbReference type="GO" id="GO:0007130">
    <property type="term" value="P:synaptonemal complex assembly"/>
    <property type="evidence" value="ECO:0007669"/>
    <property type="project" value="TreeGrafter"/>
</dbReference>
<dbReference type="GeneID" id="30992245"/>
<dbReference type="AlphaFoldDB" id="A0A1E4S633"/>
<dbReference type="PANTHER" id="PTHR48225:SF7">
    <property type="entry name" value="MEIOSIS-SPECIFIC PROTEIN HOP1"/>
    <property type="match status" value="1"/>
</dbReference>
<keyword evidence="7" id="KW-0238">DNA-binding</keyword>
<keyword evidence="8" id="KW-1185">Reference proteome</keyword>
<name>A0A1E4S633_CYBJN</name>
<dbReference type="GO" id="GO:0005634">
    <property type="term" value="C:nucleus"/>
    <property type="evidence" value="ECO:0007669"/>
    <property type="project" value="UniProtKB-SubCell"/>
</dbReference>
<dbReference type="GO" id="GO:0003677">
    <property type="term" value="F:DNA binding"/>
    <property type="evidence" value="ECO:0007669"/>
    <property type="project" value="UniProtKB-KW"/>
</dbReference>
<evidence type="ECO:0000256" key="5">
    <source>
        <dbReference type="ARBA" id="ARBA00023254"/>
    </source>
</evidence>
<dbReference type="GO" id="GO:0005694">
    <property type="term" value="C:chromosome"/>
    <property type="evidence" value="ECO:0007669"/>
    <property type="project" value="UniProtKB-SubCell"/>
</dbReference>